<sequence length="117" mass="13280">MRQSLRALCSWQAFLVAEGAKALGQSEKSYRSKLRIYFDILKAIELDGAAKPTHIMYKANLSYERLSKYLEELLASGLIQVLQNDEAKLYTLSTKGKKFVKEVEKAIRFVSAFGIEI</sequence>
<evidence type="ECO:0000313" key="2">
    <source>
        <dbReference type="EMBL" id="PSN82877.1"/>
    </source>
</evidence>
<feature type="domain" description="ArnR1-like winged helix-turn-helix" evidence="1">
    <location>
        <begin position="31"/>
        <end position="108"/>
    </location>
</feature>
<dbReference type="AlphaFoldDB" id="A0A2R6A970"/>
<dbReference type="SUPFAM" id="SSF46785">
    <property type="entry name" value="Winged helix' DNA-binding domain"/>
    <property type="match status" value="1"/>
</dbReference>
<dbReference type="EMBL" id="NEXC01000047">
    <property type="protein sequence ID" value="PSN82877.1"/>
    <property type="molecule type" value="Genomic_DNA"/>
</dbReference>
<dbReference type="Proteomes" id="UP000240880">
    <property type="component" value="Unassembled WGS sequence"/>
</dbReference>
<dbReference type="InterPro" id="IPR036390">
    <property type="entry name" value="WH_DNA-bd_sf"/>
</dbReference>
<evidence type="ECO:0000313" key="3">
    <source>
        <dbReference type="Proteomes" id="UP000240880"/>
    </source>
</evidence>
<protein>
    <recommendedName>
        <fullName evidence="1">ArnR1-like winged helix-turn-helix domain-containing protein</fullName>
    </recommendedName>
</protein>
<gene>
    <name evidence="2" type="ORF">B9Q01_06675</name>
</gene>
<evidence type="ECO:0000259" key="1">
    <source>
        <dbReference type="Pfam" id="PF14947"/>
    </source>
</evidence>
<dbReference type="Gene3D" id="1.10.10.10">
    <property type="entry name" value="Winged helix-like DNA-binding domain superfamily/Winged helix DNA-binding domain"/>
    <property type="match status" value="1"/>
</dbReference>
<dbReference type="InterPro" id="IPR036388">
    <property type="entry name" value="WH-like_DNA-bd_sf"/>
</dbReference>
<proteinExistence type="predicted"/>
<reference evidence="2 3" key="1">
    <citation type="submission" date="2017-04" db="EMBL/GenBank/DDBJ databases">
        <title>Novel microbial lineages endemic to geothermal iron-oxide mats fill important gaps in the evolutionary history of Archaea.</title>
        <authorList>
            <person name="Jay Z.J."/>
            <person name="Beam J.P."/>
            <person name="Dlakic M."/>
            <person name="Rusch D.B."/>
            <person name="Kozubal M.A."/>
            <person name="Inskeep W.P."/>
        </authorList>
    </citation>
    <scope>NUCLEOTIDE SEQUENCE [LARGE SCALE GENOMIC DNA]</scope>
    <source>
        <strain evidence="2">OSP_D</strain>
    </source>
</reference>
<name>A0A2R6A970_9ARCH</name>
<accession>A0A2R6A970</accession>
<dbReference type="Pfam" id="PF14947">
    <property type="entry name" value="HTH_45"/>
    <property type="match status" value="1"/>
</dbReference>
<organism evidence="2 3">
    <name type="scientific">Candidatus Marsarchaeota G1 archaeon OSP_D</name>
    <dbReference type="NCBI Taxonomy" id="1978155"/>
    <lineage>
        <taxon>Archaea</taxon>
        <taxon>Candidatus Marsarchaeota</taxon>
        <taxon>Candidatus Marsarchaeota group 1</taxon>
    </lineage>
</organism>
<dbReference type="InterPro" id="IPR038723">
    <property type="entry name" value="ArnR1-like_HTH"/>
</dbReference>
<comment type="caution">
    <text evidence="2">The sequence shown here is derived from an EMBL/GenBank/DDBJ whole genome shotgun (WGS) entry which is preliminary data.</text>
</comment>